<reference evidence="1" key="1">
    <citation type="submission" date="2021-05" db="EMBL/GenBank/DDBJ databases">
        <title>A free-living protist that lacks canonical eukaryotic 1 DNA replication and segregation systems.</title>
        <authorList>
            <person name="Salas-Leiva D.E."/>
            <person name="Tromer E.C."/>
            <person name="Curtis B.A."/>
            <person name="Jerlstrom-Hultqvist J."/>
            <person name="Kolisko M."/>
            <person name="Yi Z."/>
            <person name="Salas-Leiva J.S."/>
            <person name="Gallot-Lavallee L."/>
            <person name="Kops G.J.P.L."/>
            <person name="Archibald J.M."/>
            <person name="Simpson A.G.B."/>
            <person name="Roger A.J."/>
        </authorList>
    </citation>
    <scope>NUCLEOTIDE SEQUENCE</scope>
    <source>
        <strain evidence="1">BICM</strain>
    </source>
</reference>
<evidence type="ECO:0000313" key="1">
    <source>
        <dbReference type="EMBL" id="KAG9395147.1"/>
    </source>
</evidence>
<accession>A0A8J6B8U4</accession>
<name>A0A8J6B8U4_9EUKA</name>
<dbReference type="EMBL" id="JAHDYR010000012">
    <property type="protein sequence ID" value="KAG9395147.1"/>
    <property type="molecule type" value="Genomic_DNA"/>
</dbReference>
<evidence type="ECO:0000313" key="2">
    <source>
        <dbReference type="Proteomes" id="UP000717585"/>
    </source>
</evidence>
<organism evidence="1 2">
    <name type="scientific">Carpediemonas membranifera</name>
    <dbReference type="NCBI Taxonomy" id="201153"/>
    <lineage>
        <taxon>Eukaryota</taxon>
        <taxon>Metamonada</taxon>
        <taxon>Carpediemonas-like organisms</taxon>
        <taxon>Carpediemonas</taxon>
    </lineage>
</organism>
<sequence>MKGHVTIPDCRHFEILSIFIDRKLPKELVIDATLPRARIVVRGAVAVVTSATPVRTDALLHDLRLFFQLRRVVRSIQCNDLRSAELELGPLVAVREGVSGHACIAITVESLETVLVTLLCRGCCPSSLKVCLTHPECVVTVDGASNTQVEPPRPLVQAMLDRFETLWTAVRLFLTDPRPAVLKHVATKPCLPRSFTMTLSRPMTTVQLTVGWVFESTRPDTEVRAMLYDVNSVRQSIKRARLADDLTQVRVSPGTHFLRPDISLLETYVALFELRGSIPGEFAVTVFDPCLVCFSLTGSGVFIIEPSASPTLLSLVNRANRVTLRTPGLPQTELAAVLDANDKTAVRLIPARADPPYDVLDLIRVLSSMTVDQPRTFIMALGQPRVVVELDVNRVLVTSNRQSSTVNQLVDVNNDKMRRMLRRQLKPRRRKIQWGARIREPQQE</sequence>
<gene>
    <name evidence="1" type="ORF">J8273_0366</name>
</gene>
<protein>
    <submittedName>
        <fullName evidence="1">Uncharacterized protein</fullName>
    </submittedName>
</protein>
<dbReference type="Proteomes" id="UP000717585">
    <property type="component" value="Unassembled WGS sequence"/>
</dbReference>
<comment type="caution">
    <text evidence="1">The sequence shown here is derived from an EMBL/GenBank/DDBJ whole genome shotgun (WGS) entry which is preliminary data.</text>
</comment>
<dbReference type="AlphaFoldDB" id="A0A8J6B8U4"/>
<proteinExistence type="predicted"/>
<keyword evidence="2" id="KW-1185">Reference proteome</keyword>